<reference evidence="3 4" key="1">
    <citation type="submission" date="2015-09" db="EMBL/GenBank/DDBJ databases">
        <title>Host preference determinants of Valsa canker pathogens revealed by comparative genomics.</title>
        <authorList>
            <person name="Yin Z."/>
            <person name="Huang L."/>
        </authorList>
    </citation>
    <scope>NUCLEOTIDE SEQUENCE [LARGE SCALE GENOMIC DNA]</scope>
    <source>
        <strain evidence="3 4">03-1</strain>
    </source>
</reference>
<proteinExistence type="predicted"/>
<dbReference type="Pfam" id="PF14479">
    <property type="entry name" value="HeLo"/>
    <property type="match status" value="1"/>
</dbReference>
<accession>A0A423VH85</accession>
<feature type="compositionally biased region" description="Basic and acidic residues" evidence="1">
    <location>
        <begin position="217"/>
        <end position="238"/>
    </location>
</feature>
<feature type="domain" description="Prion-inhibition and propagation HeLo" evidence="2">
    <location>
        <begin position="6"/>
        <end position="187"/>
    </location>
</feature>
<protein>
    <recommendedName>
        <fullName evidence="2">Prion-inhibition and propagation HeLo domain-containing protein</fullName>
    </recommendedName>
</protein>
<dbReference type="OrthoDB" id="20872at2759"/>
<dbReference type="Gene3D" id="1.20.120.1020">
    <property type="entry name" value="Prion-inhibition and propagation, HeLo domain"/>
    <property type="match status" value="1"/>
</dbReference>
<dbReference type="InterPro" id="IPR038305">
    <property type="entry name" value="HeLo_sf"/>
</dbReference>
<evidence type="ECO:0000256" key="1">
    <source>
        <dbReference type="SAM" id="MobiDB-lite"/>
    </source>
</evidence>
<organism evidence="3 4">
    <name type="scientific">Cytospora schulzeri</name>
    <dbReference type="NCBI Taxonomy" id="448051"/>
    <lineage>
        <taxon>Eukaryota</taxon>
        <taxon>Fungi</taxon>
        <taxon>Dikarya</taxon>
        <taxon>Ascomycota</taxon>
        <taxon>Pezizomycotina</taxon>
        <taxon>Sordariomycetes</taxon>
        <taxon>Sordariomycetidae</taxon>
        <taxon>Diaporthales</taxon>
        <taxon>Cytosporaceae</taxon>
        <taxon>Cytospora</taxon>
    </lineage>
</organism>
<dbReference type="AlphaFoldDB" id="A0A423VH85"/>
<dbReference type="InterPro" id="IPR029498">
    <property type="entry name" value="HeLo_dom"/>
</dbReference>
<gene>
    <name evidence="3" type="ORF">VMCG_09743</name>
</gene>
<evidence type="ECO:0000313" key="3">
    <source>
        <dbReference type="EMBL" id="ROV90362.1"/>
    </source>
</evidence>
<dbReference type="EMBL" id="LKEA01000063">
    <property type="protein sequence ID" value="ROV90362.1"/>
    <property type="molecule type" value="Genomic_DNA"/>
</dbReference>
<evidence type="ECO:0000313" key="4">
    <source>
        <dbReference type="Proteomes" id="UP000283895"/>
    </source>
</evidence>
<feature type="region of interest" description="Disordered" evidence="1">
    <location>
        <begin position="189"/>
        <end position="256"/>
    </location>
</feature>
<comment type="caution">
    <text evidence="3">The sequence shown here is derived from an EMBL/GenBank/DDBJ whole genome shotgun (WGS) entry which is preliminary data.</text>
</comment>
<evidence type="ECO:0000259" key="2">
    <source>
        <dbReference type="Pfam" id="PF14479"/>
    </source>
</evidence>
<dbReference type="STRING" id="356882.A0A423VH85"/>
<name>A0A423VH85_9PEZI</name>
<dbReference type="Proteomes" id="UP000283895">
    <property type="component" value="Unassembled WGS sequence"/>
</dbReference>
<sequence length="351" mass="38726">MAEAAGLALGGIGLASLVTTCVDFLQYFEDGQHYMRDFTLAATKVKLMKVRLGQLGDIEKTSIPSCQLDGFAEDTQHGLHHVADALPDGVLGIKDIIRRATKLCKRYSCSGDVDASVPKLEAQFSSEQEGGGSVSSGEMTQASRRAVLQNLKRKTSWALHDKKKFDGLIADFDFILCNLERIIECSKANTKPKAKTKPETHRKTPIMENQKVMNMSKKRDNTQGKMDDKPNTNEKTQDAHTGQKPAQHTRCDDRGEAQAPTFSALNSFLENQSNGRSIHFVGGQKVRGDTNNFKNNDSHDQSIAFTGHFEGAETFMNEIAKGWVSFGMCAMTQNQHQAKSPMPTYAESETE</sequence>
<keyword evidence="4" id="KW-1185">Reference proteome</keyword>